<dbReference type="PANTHER" id="PTHR33116:SF78">
    <property type="entry name" value="OS12G0587133 PROTEIN"/>
    <property type="match status" value="1"/>
</dbReference>
<proteinExistence type="predicted"/>
<evidence type="ECO:0000313" key="2">
    <source>
        <dbReference type="EMBL" id="KEH37317.1"/>
    </source>
</evidence>
<keyword evidence="1" id="KW-0472">Membrane</keyword>
<gene>
    <name evidence="2" type="ordered locus">MTR_2g437490</name>
</gene>
<dbReference type="AlphaFoldDB" id="A0A072V675"/>
<reference evidence="2 4" key="2">
    <citation type="journal article" date="2014" name="BMC Genomics">
        <title>An improved genome release (version Mt4.0) for the model legume Medicago truncatula.</title>
        <authorList>
            <person name="Tang H."/>
            <person name="Krishnakumar V."/>
            <person name="Bidwell S."/>
            <person name="Rosen B."/>
            <person name="Chan A."/>
            <person name="Zhou S."/>
            <person name="Gentzbittel L."/>
            <person name="Childs K.L."/>
            <person name="Yandell M."/>
            <person name="Gundlach H."/>
            <person name="Mayer K.F."/>
            <person name="Schwartz D.C."/>
            <person name="Town C.D."/>
        </authorList>
    </citation>
    <scope>GENOME REANNOTATION</scope>
    <source>
        <strain evidence="2">A17</strain>
        <strain evidence="3 4">cv. Jemalong A17</strain>
    </source>
</reference>
<protein>
    <submittedName>
        <fullName evidence="2">Transmembrane protein, putative</fullName>
    </submittedName>
</protein>
<dbReference type="Proteomes" id="UP000002051">
    <property type="component" value="Chromosome 2"/>
</dbReference>
<dbReference type="PANTHER" id="PTHR33116">
    <property type="entry name" value="REVERSE TRANSCRIPTASE ZINC-BINDING DOMAIN-CONTAINING PROTEIN-RELATED-RELATED"/>
    <property type="match status" value="1"/>
</dbReference>
<evidence type="ECO:0000256" key="1">
    <source>
        <dbReference type="SAM" id="Phobius"/>
    </source>
</evidence>
<dbReference type="STRING" id="3880.A0A072V675"/>
<evidence type="ECO:0000313" key="4">
    <source>
        <dbReference type="Proteomes" id="UP000002051"/>
    </source>
</evidence>
<reference evidence="3" key="3">
    <citation type="submission" date="2015-04" db="UniProtKB">
        <authorList>
            <consortium name="EnsemblPlants"/>
        </authorList>
    </citation>
    <scope>IDENTIFICATION</scope>
    <source>
        <strain evidence="3">cv. Jemalong A17</strain>
    </source>
</reference>
<keyword evidence="1 2" id="KW-0812">Transmembrane</keyword>
<dbReference type="EnsemblPlants" id="KEH37317">
    <property type="protein sequence ID" value="KEH37317"/>
    <property type="gene ID" value="MTR_2g437490"/>
</dbReference>
<reference evidence="2 4" key="1">
    <citation type="journal article" date="2011" name="Nature">
        <title>The Medicago genome provides insight into the evolution of rhizobial symbioses.</title>
        <authorList>
            <person name="Young N.D."/>
            <person name="Debelle F."/>
            <person name="Oldroyd G.E."/>
            <person name="Geurts R."/>
            <person name="Cannon S.B."/>
            <person name="Udvardi M.K."/>
            <person name="Benedito V.A."/>
            <person name="Mayer K.F."/>
            <person name="Gouzy J."/>
            <person name="Schoof H."/>
            <person name="Van de Peer Y."/>
            <person name="Proost S."/>
            <person name="Cook D.R."/>
            <person name="Meyers B.C."/>
            <person name="Spannagl M."/>
            <person name="Cheung F."/>
            <person name="De Mita S."/>
            <person name="Krishnakumar V."/>
            <person name="Gundlach H."/>
            <person name="Zhou S."/>
            <person name="Mudge J."/>
            <person name="Bharti A.K."/>
            <person name="Murray J.D."/>
            <person name="Naoumkina M.A."/>
            <person name="Rosen B."/>
            <person name="Silverstein K.A."/>
            <person name="Tang H."/>
            <person name="Rombauts S."/>
            <person name="Zhao P.X."/>
            <person name="Zhou P."/>
            <person name="Barbe V."/>
            <person name="Bardou P."/>
            <person name="Bechner M."/>
            <person name="Bellec A."/>
            <person name="Berger A."/>
            <person name="Berges H."/>
            <person name="Bidwell S."/>
            <person name="Bisseling T."/>
            <person name="Choisne N."/>
            <person name="Couloux A."/>
            <person name="Denny R."/>
            <person name="Deshpande S."/>
            <person name="Dai X."/>
            <person name="Doyle J.J."/>
            <person name="Dudez A.M."/>
            <person name="Farmer A.D."/>
            <person name="Fouteau S."/>
            <person name="Franken C."/>
            <person name="Gibelin C."/>
            <person name="Gish J."/>
            <person name="Goldstein S."/>
            <person name="Gonzalez A.J."/>
            <person name="Green P.J."/>
            <person name="Hallab A."/>
            <person name="Hartog M."/>
            <person name="Hua A."/>
            <person name="Humphray S.J."/>
            <person name="Jeong D.H."/>
            <person name="Jing Y."/>
            <person name="Jocker A."/>
            <person name="Kenton S.M."/>
            <person name="Kim D.J."/>
            <person name="Klee K."/>
            <person name="Lai H."/>
            <person name="Lang C."/>
            <person name="Lin S."/>
            <person name="Macmil S.L."/>
            <person name="Magdelenat G."/>
            <person name="Matthews L."/>
            <person name="McCorrison J."/>
            <person name="Monaghan E.L."/>
            <person name="Mun J.H."/>
            <person name="Najar F.Z."/>
            <person name="Nicholson C."/>
            <person name="Noirot C."/>
            <person name="O'Bleness M."/>
            <person name="Paule C.R."/>
            <person name="Poulain J."/>
            <person name="Prion F."/>
            <person name="Qin B."/>
            <person name="Qu C."/>
            <person name="Retzel E.F."/>
            <person name="Riddle C."/>
            <person name="Sallet E."/>
            <person name="Samain S."/>
            <person name="Samson N."/>
            <person name="Sanders I."/>
            <person name="Saurat O."/>
            <person name="Scarpelli C."/>
            <person name="Schiex T."/>
            <person name="Segurens B."/>
            <person name="Severin A.J."/>
            <person name="Sherrier D.J."/>
            <person name="Shi R."/>
            <person name="Sims S."/>
            <person name="Singer S.R."/>
            <person name="Sinharoy S."/>
            <person name="Sterck L."/>
            <person name="Viollet A."/>
            <person name="Wang B.B."/>
            <person name="Wang K."/>
            <person name="Wang M."/>
            <person name="Wang X."/>
            <person name="Warfsmann J."/>
            <person name="Weissenbach J."/>
            <person name="White D.D."/>
            <person name="White J.D."/>
            <person name="Wiley G.B."/>
            <person name="Wincker P."/>
            <person name="Xing Y."/>
            <person name="Yang L."/>
            <person name="Yao Z."/>
            <person name="Ying F."/>
            <person name="Zhai J."/>
            <person name="Zhou L."/>
            <person name="Zuber A."/>
            <person name="Denarie J."/>
            <person name="Dixon R.A."/>
            <person name="May G.D."/>
            <person name="Schwartz D.C."/>
            <person name="Rogers J."/>
            <person name="Quetier F."/>
            <person name="Town C.D."/>
            <person name="Roe B.A."/>
        </authorList>
    </citation>
    <scope>NUCLEOTIDE SEQUENCE [LARGE SCALE GENOMIC DNA]</scope>
    <source>
        <strain evidence="2">A17</strain>
        <strain evidence="3 4">cv. Jemalong A17</strain>
    </source>
</reference>
<feature type="transmembrane region" description="Helical" evidence="1">
    <location>
        <begin position="78"/>
        <end position="99"/>
    </location>
</feature>
<name>A0A072V675_MEDTR</name>
<sequence length="203" mass="22574">MVSGLKINFFKSSLIGVNVETSFMDMACNFLNCSEGSLPFKYLGLPVGANSRSMSTWEPLVENLSGRLNTWGHKYISFGGRIVLVNAVLNVIPIFYLSLLKLPVQVWKRIVRIQREFLWGGVGGGNKISWVKWETVCQSKRNGGLGVKDIRLMNVSLLAKWRWRLIDGDTALWKEALRAKYGIGVDNLLVGGFIGAPRLGVLA</sequence>
<accession>A0A072V675</accession>
<keyword evidence="4" id="KW-1185">Reference proteome</keyword>
<keyword evidence="1" id="KW-1133">Transmembrane helix</keyword>
<dbReference type="EMBL" id="CM001218">
    <property type="protein sequence ID" value="KEH37317.1"/>
    <property type="molecule type" value="Genomic_DNA"/>
</dbReference>
<evidence type="ECO:0000313" key="3">
    <source>
        <dbReference type="EnsemblPlants" id="KEH37317"/>
    </source>
</evidence>
<organism evidence="2 4">
    <name type="scientific">Medicago truncatula</name>
    <name type="common">Barrel medic</name>
    <name type="synonym">Medicago tribuloides</name>
    <dbReference type="NCBI Taxonomy" id="3880"/>
    <lineage>
        <taxon>Eukaryota</taxon>
        <taxon>Viridiplantae</taxon>
        <taxon>Streptophyta</taxon>
        <taxon>Embryophyta</taxon>
        <taxon>Tracheophyta</taxon>
        <taxon>Spermatophyta</taxon>
        <taxon>Magnoliopsida</taxon>
        <taxon>eudicotyledons</taxon>
        <taxon>Gunneridae</taxon>
        <taxon>Pentapetalae</taxon>
        <taxon>rosids</taxon>
        <taxon>fabids</taxon>
        <taxon>Fabales</taxon>
        <taxon>Fabaceae</taxon>
        <taxon>Papilionoideae</taxon>
        <taxon>50 kb inversion clade</taxon>
        <taxon>NPAAA clade</taxon>
        <taxon>Hologalegina</taxon>
        <taxon>IRL clade</taxon>
        <taxon>Trifolieae</taxon>
        <taxon>Medicago</taxon>
    </lineage>
</organism>
<dbReference type="HOGENOM" id="CLU_000680_15_4_1"/>